<protein>
    <recommendedName>
        <fullName evidence="3">J domain-containing protein</fullName>
    </recommendedName>
</protein>
<dbReference type="InterPro" id="IPR036869">
    <property type="entry name" value="J_dom_sf"/>
</dbReference>
<gene>
    <name evidence="4" type="ORF">R5R35_001751</name>
</gene>
<dbReference type="GO" id="GO:0005737">
    <property type="term" value="C:cytoplasm"/>
    <property type="evidence" value="ECO:0007669"/>
    <property type="project" value="TreeGrafter"/>
</dbReference>
<evidence type="ECO:0000259" key="3">
    <source>
        <dbReference type="PROSITE" id="PS50076"/>
    </source>
</evidence>
<dbReference type="SMART" id="SM00271">
    <property type="entry name" value="DnaJ"/>
    <property type="match status" value="1"/>
</dbReference>
<feature type="domain" description="J" evidence="3">
    <location>
        <begin position="16"/>
        <end position="83"/>
    </location>
</feature>
<dbReference type="Proteomes" id="UP001378592">
    <property type="component" value="Unassembled WGS sequence"/>
</dbReference>
<dbReference type="AlphaFoldDB" id="A0AAN9ZFW1"/>
<dbReference type="InterPro" id="IPR018253">
    <property type="entry name" value="DnaJ_domain_CS"/>
</dbReference>
<dbReference type="InterPro" id="IPR001623">
    <property type="entry name" value="DnaJ_domain"/>
</dbReference>
<dbReference type="EMBL" id="JAZDUA010000028">
    <property type="protein sequence ID" value="KAK7872190.1"/>
    <property type="molecule type" value="Genomic_DNA"/>
</dbReference>
<dbReference type="PRINTS" id="PR00625">
    <property type="entry name" value="JDOMAIN"/>
</dbReference>
<comment type="caution">
    <text evidence="4">The sequence shown here is derived from an EMBL/GenBank/DDBJ whole genome shotgun (WGS) entry which is preliminary data.</text>
</comment>
<dbReference type="FunFam" id="1.10.287.110:FF:000035">
    <property type="entry name" value="DnaJ homolog subfamily C member 9"/>
    <property type="match status" value="1"/>
</dbReference>
<dbReference type="InterPro" id="IPR056453">
    <property type="entry name" value="HTH_DNAJC9"/>
</dbReference>
<dbReference type="CDD" id="cd06257">
    <property type="entry name" value="DnaJ"/>
    <property type="match status" value="1"/>
</dbReference>
<dbReference type="Pfam" id="PF23302">
    <property type="entry name" value="HTH_DNAJC9"/>
    <property type="match status" value="1"/>
</dbReference>
<organism evidence="4 5">
    <name type="scientific">Gryllus longicercus</name>
    <dbReference type="NCBI Taxonomy" id="2509291"/>
    <lineage>
        <taxon>Eukaryota</taxon>
        <taxon>Metazoa</taxon>
        <taxon>Ecdysozoa</taxon>
        <taxon>Arthropoda</taxon>
        <taxon>Hexapoda</taxon>
        <taxon>Insecta</taxon>
        <taxon>Pterygota</taxon>
        <taxon>Neoptera</taxon>
        <taxon>Polyneoptera</taxon>
        <taxon>Orthoptera</taxon>
        <taxon>Ensifera</taxon>
        <taxon>Gryllidea</taxon>
        <taxon>Grylloidea</taxon>
        <taxon>Gryllidae</taxon>
        <taxon>Gryllinae</taxon>
        <taxon>Gryllus</taxon>
    </lineage>
</organism>
<dbReference type="GO" id="GO:0005634">
    <property type="term" value="C:nucleus"/>
    <property type="evidence" value="ECO:0007669"/>
    <property type="project" value="TreeGrafter"/>
</dbReference>
<feature type="compositionally biased region" description="Basic residues" evidence="2">
    <location>
        <begin position="257"/>
        <end position="266"/>
    </location>
</feature>
<reference evidence="4 5" key="1">
    <citation type="submission" date="2024-03" db="EMBL/GenBank/DDBJ databases">
        <title>The genome assembly and annotation of the cricket Gryllus longicercus Weissman &amp; Gray.</title>
        <authorList>
            <person name="Szrajer S."/>
            <person name="Gray D."/>
            <person name="Ylla G."/>
        </authorList>
    </citation>
    <scope>NUCLEOTIDE SEQUENCE [LARGE SCALE GENOMIC DNA]</scope>
    <source>
        <strain evidence="4">DAG 2021-001</strain>
        <tissue evidence="4">Whole body minus gut</tissue>
    </source>
</reference>
<dbReference type="Pfam" id="PF00226">
    <property type="entry name" value="DnaJ"/>
    <property type="match status" value="1"/>
</dbReference>
<evidence type="ECO:0000256" key="2">
    <source>
        <dbReference type="SAM" id="MobiDB-lite"/>
    </source>
</evidence>
<dbReference type="PROSITE" id="PS00636">
    <property type="entry name" value="DNAJ_1"/>
    <property type="match status" value="1"/>
</dbReference>
<dbReference type="PROSITE" id="PS50076">
    <property type="entry name" value="DNAJ_2"/>
    <property type="match status" value="1"/>
</dbReference>
<dbReference type="InterPro" id="IPR052594">
    <property type="entry name" value="J_domain-containing_protein"/>
</dbReference>
<evidence type="ECO:0000313" key="5">
    <source>
        <dbReference type="Proteomes" id="UP001378592"/>
    </source>
</evidence>
<proteinExistence type="predicted"/>
<feature type="region of interest" description="Disordered" evidence="2">
    <location>
        <begin position="219"/>
        <end position="266"/>
    </location>
</feature>
<dbReference type="PANTHER" id="PTHR44144:SF1">
    <property type="entry name" value="DNAJ HOMOLOG SUBFAMILY C MEMBER 9"/>
    <property type="match status" value="1"/>
</dbReference>
<evidence type="ECO:0000256" key="1">
    <source>
        <dbReference type="ARBA" id="ARBA00022553"/>
    </source>
</evidence>
<dbReference type="SUPFAM" id="SSF46565">
    <property type="entry name" value="Chaperone J-domain"/>
    <property type="match status" value="1"/>
</dbReference>
<evidence type="ECO:0000313" key="4">
    <source>
        <dbReference type="EMBL" id="KAK7872190.1"/>
    </source>
</evidence>
<name>A0AAN9ZFW1_9ORTH</name>
<keyword evidence="1" id="KW-0597">Phosphoprotein</keyword>
<dbReference type="GO" id="GO:0031072">
    <property type="term" value="F:heat shock protein binding"/>
    <property type="evidence" value="ECO:0007669"/>
    <property type="project" value="TreeGrafter"/>
</dbReference>
<dbReference type="PANTHER" id="PTHR44144">
    <property type="entry name" value="DNAJ HOMOLOG SUBFAMILY C MEMBER 9"/>
    <property type="match status" value="1"/>
</dbReference>
<sequence length="266" mass="31146">MPTLTELCKRYFGCTDLYDVLRIPKTADEKQVRKAYHRLSLIVHPDRVENEKKAEATEKFKVLGKVHSILSDKEKKSIYDDTGSYDEEDEQAEKDWSEYWRRLFKKITLEDINRYEKSYKGSEEELGDLKRAYIEGKGNFDWILETVPFSHVEEESRFREILQPFIDSGEIPAFKAFTNESVAKREKRKRKWEKEAEEAKALQEEMGISQENDLKALIQSRQQQRMADSDSFLDQLAAKYAPKKNGVNSKEKTKSTTPKKRGSRAK</sequence>
<accession>A0AAN9ZFW1</accession>
<dbReference type="Gene3D" id="1.10.287.110">
    <property type="entry name" value="DnaJ domain"/>
    <property type="match status" value="1"/>
</dbReference>
<keyword evidence="5" id="KW-1185">Reference proteome</keyword>